<evidence type="ECO:0000259" key="4">
    <source>
        <dbReference type="Pfam" id="PF25390"/>
    </source>
</evidence>
<dbReference type="InterPro" id="IPR051553">
    <property type="entry name" value="Ran_GTPase-activating"/>
</dbReference>
<keyword evidence="2" id="KW-0677">Repeat</keyword>
<evidence type="ECO:0000256" key="1">
    <source>
        <dbReference type="ARBA" id="ARBA00022658"/>
    </source>
</evidence>
<keyword evidence="5" id="KW-0675">Receptor</keyword>
<sequence>MSNPEADGGDEAAVVAEGAPPTQEWWSWGAGTEGQLATGDLVDHHSPQPLPSKTIISHIACGGAHAVALTDDGKVMSWGRGGCGQLGHGDRKNCLKPKFVEALEGITVCDVSAGWNHSGFVSDTGCLFTCGDGSFGQLGHGDYQSHCYPVQVQHVVSKHVTQIACGMRHSLVLVKGPSEHIVSAFGSGRRGQLGASLDGSRSSCHPVIVNELENHSIAHIYANGDHSAALSADGSLYTWGRGYSGVSDTCVPQMLDFPFKISEVALGWDHALLLTDTRELFMLGGIRHGMLSGPQQKPMGLQMPLAKCTSSDGSPSAPVLHKISFLCGMKVRLVSAGAEHSAVVMEDGTVMTWGWGEHGQLGLGDTHDQTNPQVVNLRYRRRSSAHAHANLKVYCGSGFCFVVRTLC</sequence>
<dbReference type="InterPro" id="IPR058923">
    <property type="entry name" value="RCC1-like_dom"/>
</dbReference>
<reference evidence="5" key="2">
    <citation type="submission" date="2023-06" db="EMBL/GenBank/DDBJ databases">
        <authorList>
            <person name="Ma L."/>
            <person name="Liu K.-W."/>
            <person name="Li Z."/>
            <person name="Hsiao Y.-Y."/>
            <person name="Qi Y."/>
            <person name="Fu T."/>
            <person name="Tang G."/>
            <person name="Zhang D."/>
            <person name="Sun W.-H."/>
            <person name="Liu D.-K."/>
            <person name="Li Y."/>
            <person name="Chen G.-Z."/>
            <person name="Liu X.-D."/>
            <person name="Liao X.-Y."/>
            <person name="Jiang Y.-T."/>
            <person name="Yu X."/>
            <person name="Hao Y."/>
            <person name="Huang J."/>
            <person name="Zhao X.-W."/>
            <person name="Ke S."/>
            <person name="Chen Y.-Y."/>
            <person name="Wu W.-L."/>
            <person name="Hsu J.-L."/>
            <person name="Lin Y.-F."/>
            <person name="Huang M.-D."/>
            <person name="Li C.-Y."/>
            <person name="Huang L."/>
            <person name="Wang Z.-W."/>
            <person name="Zhao X."/>
            <person name="Zhong W.-Y."/>
            <person name="Peng D.-H."/>
            <person name="Ahmad S."/>
            <person name="Lan S."/>
            <person name="Zhang J.-S."/>
            <person name="Tsai W.-C."/>
            <person name="Van De Peer Y."/>
            <person name="Liu Z.-J."/>
        </authorList>
    </citation>
    <scope>NUCLEOTIDE SEQUENCE</scope>
    <source>
        <strain evidence="5">CP</strain>
        <tissue evidence="5">Leaves</tissue>
    </source>
</reference>
<reference evidence="5" key="1">
    <citation type="journal article" date="2023" name="Nat. Commun.">
        <title>Diploid and tetraploid genomes of Acorus and the evolution of monocots.</title>
        <authorList>
            <person name="Ma L."/>
            <person name="Liu K.W."/>
            <person name="Li Z."/>
            <person name="Hsiao Y.Y."/>
            <person name="Qi Y."/>
            <person name="Fu T."/>
            <person name="Tang G.D."/>
            <person name="Zhang D."/>
            <person name="Sun W.H."/>
            <person name="Liu D.K."/>
            <person name="Li Y."/>
            <person name="Chen G.Z."/>
            <person name="Liu X.D."/>
            <person name="Liao X.Y."/>
            <person name="Jiang Y.T."/>
            <person name="Yu X."/>
            <person name="Hao Y."/>
            <person name="Huang J."/>
            <person name="Zhao X.W."/>
            <person name="Ke S."/>
            <person name="Chen Y.Y."/>
            <person name="Wu W.L."/>
            <person name="Hsu J.L."/>
            <person name="Lin Y.F."/>
            <person name="Huang M.D."/>
            <person name="Li C.Y."/>
            <person name="Huang L."/>
            <person name="Wang Z.W."/>
            <person name="Zhao X."/>
            <person name="Zhong W.Y."/>
            <person name="Peng D.H."/>
            <person name="Ahmad S."/>
            <person name="Lan S."/>
            <person name="Zhang J.S."/>
            <person name="Tsai W.C."/>
            <person name="Van de Peer Y."/>
            <person name="Liu Z.J."/>
        </authorList>
    </citation>
    <scope>NUCLEOTIDE SEQUENCE</scope>
    <source>
        <strain evidence="5">CP</strain>
    </source>
</reference>
<dbReference type="InterPro" id="IPR000408">
    <property type="entry name" value="Reg_chr_condens"/>
</dbReference>
<evidence type="ECO:0000256" key="3">
    <source>
        <dbReference type="PROSITE-ProRule" id="PRU00235"/>
    </source>
</evidence>
<comment type="caution">
    <text evidence="5">The sequence shown here is derived from an EMBL/GenBank/DDBJ whole genome shotgun (WGS) entry which is preliminary data.</text>
</comment>
<dbReference type="PANTHER" id="PTHR45982">
    <property type="entry name" value="REGULATOR OF CHROMOSOME CONDENSATION"/>
    <property type="match status" value="1"/>
</dbReference>
<keyword evidence="6" id="KW-1185">Reference proteome</keyword>
<evidence type="ECO:0000256" key="2">
    <source>
        <dbReference type="ARBA" id="ARBA00022737"/>
    </source>
</evidence>
<dbReference type="AlphaFoldDB" id="A0AAV9CI65"/>
<dbReference type="PANTHER" id="PTHR45982:SF1">
    <property type="entry name" value="REGULATOR OF CHROMOSOME CONDENSATION"/>
    <property type="match status" value="1"/>
</dbReference>
<dbReference type="InterPro" id="IPR009091">
    <property type="entry name" value="RCC1/BLIP-II"/>
</dbReference>
<accession>A0AAV9CI65</accession>
<feature type="repeat" description="RCC1" evidence="3">
    <location>
        <begin position="73"/>
        <end position="124"/>
    </location>
</feature>
<evidence type="ECO:0000313" key="6">
    <source>
        <dbReference type="Proteomes" id="UP001180020"/>
    </source>
</evidence>
<dbReference type="Proteomes" id="UP001180020">
    <property type="component" value="Unassembled WGS sequence"/>
</dbReference>
<dbReference type="EMBL" id="JAUJYO010000019">
    <property type="protein sequence ID" value="KAK1288566.1"/>
    <property type="molecule type" value="Genomic_DNA"/>
</dbReference>
<feature type="repeat" description="RCC1" evidence="3">
    <location>
        <begin position="125"/>
        <end position="176"/>
    </location>
</feature>
<dbReference type="PROSITE" id="PS50012">
    <property type="entry name" value="RCC1_3"/>
    <property type="match status" value="6"/>
</dbReference>
<organism evidence="5 6">
    <name type="scientific">Acorus calamus</name>
    <name type="common">Sweet flag</name>
    <dbReference type="NCBI Taxonomy" id="4465"/>
    <lineage>
        <taxon>Eukaryota</taxon>
        <taxon>Viridiplantae</taxon>
        <taxon>Streptophyta</taxon>
        <taxon>Embryophyta</taxon>
        <taxon>Tracheophyta</taxon>
        <taxon>Spermatophyta</taxon>
        <taxon>Magnoliopsida</taxon>
        <taxon>Liliopsida</taxon>
        <taxon>Acoraceae</taxon>
        <taxon>Acorus</taxon>
    </lineage>
</organism>
<feature type="repeat" description="RCC1" evidence="3">
    <location>
        <begin position="348"/>
        <end position="406"/>
    </location>
</feature>
<dbReference type="PRINTS" id="PR00633">
    <property type="entry name" value="RCCNDNSATION"/>
</dbReference>
<proteinExistence type="predicted"/>
<evidence type="ECO:0000313" key="5">
    <source>
        <dbReference type="EMBL" id="KAK1288566.1"/>
    </source>
</evidence>
<feature type="repeat" description="RCC1" evidence="3">
    <location>
        <begin position="234"/>
        <end position="277"/>
    </location>
</feature>
<name>A0AAV9CI65_ACOCL</name>
<feature type="repeat" description="RCC1" evidence="3">
    <location>
        <begin position="23"/>
        <end position="72"/>
    </location>
</feature>
<dbReference type="Pfam" id="PF25390">
    <property type="entry name" value="WD40_RLD"/>
    <property type="match status" value="1"/>
</dbReference>
<feature type="repeat" description="RCC1" evidence="3">
    <location>
        <begin position="180"/>
        <end position="233"/>
    </location>
</feature>
<dbReference type="Gene3D" id="2.130.10.30">
    <property type="entry name" value="Regulator of chromosome condensation 1/beta-lactamase-inhibitor protein II"/>
    <property type="match status" value="2"/>
</dbReference>
<dbReference type="PROSITE" id="PS00626">
    <property type="entry name" value="RCC1_2"/>
    <property type="match status" value="2"/>
</dbReference>
<keyword evidence="1" id="KW-0344">Guanine-nucleotide releasing factor</keyword>
<dbReference type="SUPFAM" id="SSF50985">
    <property type="entry name" value="RCC1/BLIP-II"/>
    <property type="match status" value="1"/>
</dbReference>
<feature type="domain" description="RCC1-like" evidence="4">
    <location>
        <begin position="25"/>
        <end position="402"/>
    </location>
</feature>
<gene>
    <name evidence="5" type="primary">UVR8</name>
    <name evidence="5" type="ORF">QJS10_CPB19g01817</name>
</gene>
<protein>
    <submittedName>
        <fullName evidence="5">Ultraviolet-B receptor UVR8</fullName>
    </submittedName>
</protein>